<feature type="domain" description="Rab-GAP TBC" evidence="1">
    <location>
        <begin position="63"/>
        <end position="97"/>
    </location>
</feature>
<organism evidence="2 3">
    <name type="scientific">Punica granatum</name>
    <name type="common">Pomegranate</name>
    <dbReference type="NCBI Taxonomy" id="22663"/>
    <lineage>
        <taxon>Eukaryota</taxon>
        <taxon>Viridiplantae</taxon>
        <taxon>Streptophyta</taxon>
        <taxon>Embryophyta</taxon>
        <taxon>Tracheophyta</taxon>
        <taxon>Spermatophyta</taxon>
        <taxon>Magnoliopsida</taxon>
        <taxon>eudicotyledons</taxon>
        <taxon>Gunneridae</taxon>
        <taxon>Pentapetalae</taxon>
        <taxon>rosids</taxon>
        <taxon>malvids</taxon>
        <taxon>Myrtales</taxon>
        <taxon>Lythraceae</taxon>
        <taxon>Punica</taxon>
    </lineage>
</organism>
<dbReference type="AlphaFoldDB" id="A0A2I0KGM7"/>
<accession>A0A2I0KGM7</accession>
<dbReference type="SUPFAM" id="SSF47923">
    <property type="entry name" value="Ypt/Rab-GAP domain of gyp1p"/>
    <property type="match status" value="1"/>
</dbReference>
<name>A0A2I0KGM7_PUNGR</name>
<gene>
    <name evidence="2" type="ORF">CRG98_011875</name>
</gene>
<keyword evidence="3" id="KW-1185">Reference proteome</keyword>
<proteinExistence type="predicted"/>
<reference evidence="2 3" key="1">
    <citation type="submission" date="2017-11" db="EMBL/GenBank/DDBJ databases">
        <title>De-novo sequencing of pomegranate (Punica granatum L.) genome.</title>
        <authorList>
            <person name="Akparov Z."/>
            <person name="Amiraslanov A."/>
            <person name="Hajiyeva S."/>
            <person name="Abbasov M."/>
            <person name="Kaur K."/>
            <person name="Hamwieh A."/>
            <person name="Solovyev V."/>
            <person name="Salamov A."/>
            <person name="Braich B."/>
            <person name="Kosarev P."/>
            <person name="Mahmoud A."/>
            <person name="Hajiyev E."/>
            <person name="Babayeva S."/>
            <person name="Izzatullayeva V."/>
            <person name="Mammadov A."/>
            <person name="Mammadov A."/>
            <person name="Sharifova S."/>
            <person name="Ojaghi J."/>
            <person name="Eynullazada K."/>
            <person name="Bayramov B."/>
            <person name="Abdulazimova A."/>
            <person name="Shahmuradov I."/>
        </authorList>
    </citation>
    <scope>NUCLEOTIDE SEQUENCE [LARGE SCALE GENOMIC DNA]</scope>
    <source>
        <strain evidence="3">cv. AG2017</strain>
        <tissue evidence="2">Leaf</tissue>
    </source>
</reference>
<protein>
    <recommendedName>
        <fullName evidence="1">Rab-GAP TBC domain-containing protein</fullName>
    </recommendedName>
</protein>
<evidence type="ECO:0000313" key="3">
    <source>
        <dbReference type="Proteomes" id="UP000233551"/>
    </source>
</evidence>
<dbReference type="Proteomes" id="UP000233551">
    <property type="component" value="Unassembled WGS sequence"/>
</dbReference>
<evidence type="ECO:0000313" key="2">
    <source>
        <dbReference type="EMBL" id="PKI67662.1"/>
    </source>
</evidence>
<dbReference type="PROSITE" id="PS50086">
    <property type="entry name" value="TBC_RABGAP"/>
    <property type="match status" value="1"/>
</dbReference>
<evidence type="ECO:0000259" key="1">
    <source>
        <dbReference type="PROSITE" id="PS50086"/>
    </source>
</evidence>
<comment type="caution">
    <text evidence="2">The sequence shown here is derived from an EMBL/GenBank/DDBJ whole genome shotgun (WGS) entry which is preliminary data.</text>
</comment>
<dbReference type="InterPro" id="IPR000195">
    <property type="entry name" value="Rab-GAP-TBC_dom"/>
</dbReference>
<dbReference type="STRING" id="22663.A0A2I0KGM7"/>
<dbReference type="InterPro" id="IPR035969">
    <property type="entry name" value="Rab-GAP_TBC_sf"/>
</dbReference>
<dbReference type="EMBL" id="PGOL01000589">
    <property type="protein sequence ID" value="PKI67662.1"/>
    <property type="molecule type" value="Genomic_DNA"/>
</dbReference>
<sequence length="97" mass="11318">MWRDPGAPADSFYKVRPECTDVPKTRFKIKAGRTLSARKWHTAFTQEGYLDMGKTLSRIQRGGVHPSIRGEVWEFLLGCYDPKSTFEEREQIRQGRR</sequence>